<feature type="signal peptide" evidence="5">
    <location>
        <begin position="1"/>
        <end position="16"/>
    </location>
</feature>
<reference evidence="10" key="3">
    <citation type="submission" date="2025-08" db="UniProtKB">
        <authorList>
            <consortium name="RefSeq"/>
        </authorList>
    </citation>
    <scope>IDENTIFICATION</scope>
    <source>
        <strain evidence="10">NI907</strain>
    </source>
</reference>
<dbReference type="GeneID" id="41960243"/>
<evidence type="ECO:0008006" key="11">
    <source>
        <dbReference type="Google" id="ProtNLM"/>
    </source>
</evidence>
<dbReference type="AlphaFoldDB" id="A0A6P8B8I8"/>
<organism evidence="9 10">
    <name type="scientific">Pyricularia grisea</name>
    <name type="common">Crabgrass-specific blast fungus</name>
    <name type="synonym">Magnaporthe grisea</name>
    <dbReference type="NCBI Taxonomy" id="148305"/>
    <lineage>
        <taxon>Eukaryota</taxon>
        <taxon>Fungi</taxon>
        <taxon>Dikarya</taxon>
        <taxon>Ascomycota</taxon>
        <taxon>Pezizomycotina</taxon>
        <taxon>Sordariomycetes</taxon>
        <taxon>Sordariomycetidae</taxon>
        <taxon>Magnaporthales</taxon>
        <taxon>Pyriculariaceae</taxon>
        <taxon>Pyricularia</taxon>
    </lineage>
</organism>
<dbReference type="Proteomes" id="UP000515153">
    <property type="component" value="Chromosome I"/>
</dbReference>
<dbReference type="SUPFAM" id="SSF51445">
    <property type="entry name" value="(Trans)glycosidases"/>
    <property type="match status" value="1"/>
</dbReference>
<protein>
    <recommendedName>
        <fullName evidence="11">Glycosyl hydrolase family 30 TIM-barrel domain-containing protein</fullName>
    </recommendedName>
</protein>
<dbReference type="PRINTS" id="PR00843">
    <property type="entry name" value="GLHYDRLASE30"/>
</dbReference>
<gene>
    <name evidence="10" type="ORF">PgNI_05301</name>
</gene>
<dbReference type="Gene3D" id="3.20.20.80">
    <property type="entry name" value="Glycosidases"/>
    <property type="match status" value="1"/>
</dbReference>
<accession>A0A6P8B8I8</accession>
<evidence type="ECO:0000256" key="3">
    <source>
        <dbReference type="ARBA" id="ARBA00022801"/>
    </source>
</evidence>
<dbReference type="Gene3D" id="2.60.40.1180">
    <property type="entry name" value="Golgi alpha-mannosidase II"/>
    <property type="match status" value="1"/>
</dbReference>
<dbReference type="InterPro" id="IPR013780">
    <property type="entry name" value="Glyco_hydro_b"/>
</dbReference>
<dbReference type="RefSeq" id="XP_030983319.1">
    <property type="nucleotide sequence ID" value="XM_031125334.1"/>
</dbReference>
<dbReference type="PANTHER" id="PTHR11069">
    <property type="entry name" value="GLUCOSYLCERAMIDASE"/>
    <property type="match status" value="1"/>
</dbReference>
<dbReference type="Pfam" id="PF02055">
    <property type="entry name" value="Glyco_hydro_30"/>
    <property type="match status" value="1"/>
</dbReference>
<dbReference type="GO" id="GO:0004348">
    <property type="term" value="F:glucosylceramidase activity"/>
    <property type="evidence" value="ECO:0007669"/>
    <property type="project" value="InterPro"/>
</dbReference>
<name>A0A6P8B8I8_PYRGI</name>
<evidence type="ECO:0000313" key="10">
    <source>
        <dbReference type="RefSeq" id="XP_030983319.1"/>
    </source>
</evidence>
<reference evidence="10" key="2">
    <citation type="submission" date="2019-10" db="EMBL/GenBank/DDBJ databases">
        <authorList>
            <consortium name="NCBI Genome Project"/>
        </authorList>
    </citation>
    <scope>NUCLEOTIDE SEQUENCE</scope>
    <source>
        <strain evidence="10">NI907</strain>
    </source>
</reference>
<evidence type="ECO:0000256" key="2">
    <source>
        <dbReference type="ARBA" id="ARBA00022729"/>
    </source>
</evidence>
<keyword evidence="4" id="KW-0326">Glycosidase</keyword>
<keyword evidence="3 4" id="KW-0378">Hydrolase</keyword>
<dbReference type="GO" id="GO:0006680">
    <property type="term" value="P:glucosylceramide catabolic process"/>
    <property type="evidence" value="ECO:0007669"/>
    <property type="project" value="TreeGrafter"/>
</dbReference>
<feature type="domain" description="Glycosyl hydrolase family 30 TIM-barrel" evidence="6">
    <location>
        <begin position="74"/>
        <end position="369"/>
    </location>
</feature>
<dbReference type="InterPro" id="IPR033453">
    <property type="entry name" value="Glyco_hydro_30_TIM-barrel"/>
</dbReference>
<dbReference type="Pfam" id="PF20253">
    <property type="entry name" value="DUF6604"/>
    <property type="match status" value="1"/>
</dbReference>
<feature type="chain" id="PRO_5028079917" description="Glycosyl hydrolase family 30 TIM-barrel domain-containing protein" evidence="5">
    <location>
        <begin position="17"/>
        <end position="1123"/>
    </location>
</feature>
<feature type="domain" description="DUF6604" evidence="8">
    <location>
        <begin position="508"/>
        <end position="703"/>
    </location>
</feature>
<comment type="similarity">
    <text evidence="1 4">Belongs to the glycosyl hydrolase 30 family.</text>
</comment>
<evidence type="ECO:0000259" key="8">
    <source>
        <dbReference type="Pfam" id="PF20253"/>
    </source>
</evidence>
<dbReference type="InterPro" id="IPR017853">
    <property type="entry name" value="GH"/>
</dbReference>
<dbReference type="PANTHER" id="PTHR11069:SF23">
    <property type="entry name" value="LYSOSOMAL ACID GLUCOSYLCERAMIDASE"/>
    <property type="match status" value="1"/>
</dbReference>
<keyword evidence="2 5" id="KW-0732">Signal</keyword>
<dbReference type="Pfam" id="PF17189">
    <property type="entry name" value="Glyco_hydro_30C"/>
    <property type="match status" value="1"/>
</dbReference>
<keyword evidence="9" id="KW-1185">Reference proteome</keyword>
<evidence type="ECO:0000259" key="7">
    <source>
        <dbReference type="Pfam" id="PF17189"/>
    </source>
</evidence>
<dbReference type="InterPro" id="IPR046539">
    <property type="entry name" value="DUF6604"/>
</dbReference>
<evidence type="ECO:0000256" key="4">
    <source>
        <dbReference type="RuleBase" id="RU361188"/>
    </source>
</evidence>
<feature type="domain" description="Glycosyl hydrolase family 30 beta sandwich" evidence="7">
    <location>
        <begin position="426"/>
        <end position="462"/>
    </location>
</feature>
<evidence type="ECO:0000259" key="6">
    <source>
        <dbReference type="Pfam" id="PF02055"/>
    </source>
</evidence>
<evidence type="ECO:0000256" key="1">
    <source>
        <dbReference type="ARBA" id="ARBA00005382"/>
    </source>
</evidence>
<dbReference type="KEGG" id="pgri:PgNI_05301"/>
<evidence type="ECO:0000256" key="5">
    <source>
        <dbReference type="SAM" id="SignalP"/>
    </source>
</evidence>
<reference evidence="9 10" key="1">
    <citation type="journal article" date="2019" name="Mol. Biol. Evol.">
        <title>Blast fungal genomes show frequent chromosomal changes, gene gains and losses, and effector gene turnover.</title>
        <authorList>
            <person name="Gomez Luciano L.B."/>
            <person name="Jason Tsai I."/>
            <person name="Chuma I."/>
            <person name="Tosa Y."/>
            <person name="Chen Y.H."/>
            <person name="Li J.Y."/>
            <person name="Li M.Y."/>
            <person name="Jade Lu M.Y."/>
            <person name="Nakayashiki H."/>
            <person name="Li W.H."/>
        </authorList>
    </citation>
    <scope>NUCLEOTIDE SEQUENCE [LARGE SCALE GENOMIC DNA]</scope>
    <source>
        <strain evidence="9 10">NI907</strain>
    </source>
</reference>
<sequence length="1123" mass="125430">MLLCLWQAANFYCCVAATNLPRKEASAQAFASSADGKLKFTKIDAPVLGPGNTGSGATWNLTMDDNTTGAKQTITGFGGSVTDATVVAYNLLLTDKKAELLRKLMTEDGANFSLIRHTIGSSDLSPAPEYTYDDNNGQEDLELRSFQLGKSGTDMVSMLKEMKALQPSMILLGTSWAPPAWMQLDRKLVGTTEKNNFDHKYEAQFGQLFVKYLQAYKNGGVDVDAITIQNEPLNSNAGMPSLYVFPEESGKLIKDHIGPAIRKAGFNTQVWAYDHNTDRPDYPQTVLDIAREFVPSVAWHCYAPGENWSALTTFHKRNPSVKQFQTECWTSAKQTKWNQASWFTMGPLQNWASGSMAWTLGTDNQDGPYLPYQGSCGTCTGLFTVDRNSKTYTLRTDYYMIGQYSRYIPRNAVVHVVTGSYSWPDDTGVESVATVNPDGTRTVVIENKLKNDVHITLHTAKSKIFVLRHHLFDSPSFFAVSAIESLSLSLPIIDNYYFTTHQASWGRRRFVLAIRDFLPLARYIAGQSRRVRFPASFATAIDRAVHARSGFQALLSKTGHITDDAADSRHSHFAEILDDVRGLLQPFILPTVPFTTGPCRSLSKKKLYYFNSFTPLTVYDTPDMDETADGNKTAQPVYEAEREDTFEDAYWAFSILLHDFVALRVQVKKLWERYARHELHLGSVAIATNAAIQIARSLEEDVQHLFAAHGGIHVIQNQWYGILCDNAGHDPRPGPGELLNWDAYHLADHCFIPANLIIAAFSEAYVRGKMHHSNGDCGWYDELATASDQRTEFFHSKAALSEILMETAVVFHVLSENEPKEMADLDQMILQTIETTGSLAYMAQLVHALEAEGLLPHDKRWDDLDAARHFQPRSSFFVGSPPRDVEAHFRNHALMMGCSLTNFARNRRAKKTDLRSRGSPRGLRIGAPITRFTGDLFRGIGARGGLSVEQVEQILSKGADRTKLWPDGRSFPDTQESVEAGKVPHDHEKQRLEDGDVSCKPATLILHLAMALEAEIPEATFNYFTVYRTTWQALRDLWDDNASYFDKVFGELEVLRDKSRGPSLVTFILMAATGRNDWVALGRDLKLPLELSANSIKKMLDKGVGRVATAELEGLGIKIDELL</sequence>
<dbReference type="InterPro" id="IPR033452">
    <property type="entry name" value="GH30_C"/>
</dbReference>
<dbReference type="GO" id="GO:0016020">
    <property type="term" value="C:membrane"/>
    <property type="evidence" value="ECO:0007669"/>
    <property type="project" value="GOC"/>
</dbReference>
<dbReference type="InterPro" id="IPR001139">
    <property type="entry name" value="Glyco_hydro_30"/>
</dbReference>
<proteinExistence type="inferred from homology"/>
<evidence type="ECO:0000313" key="9">
    <source>
        <dbReference type="Proteomes" id="UP000515153"/>
    </source>
</evidence>